<gene>
    <name evidence="1" type="ORF">EDS130_LOCUS38380</name>
</gene>
<accession>A0A815NSX3</accession>
<dbReference type="EMBL" id="CAJNOJ010000399">
    <property type="protein sequence ID" value="CAF1433736.1"/>
    <property type="molecule type" value="Genomic_DNA"/>
</dbReference>
<protein>
    <submittedName>
        <fullName evidence="1">Uncharacterized protein</fullName>
    </submittedName>
</protein>
<evidence type="ECO:0000313" key="2">
    <source>
        <dbReference type="Proteomes" id="UP000663852"/>
    </source>
</evidence>
<organism evidence="1 2">
    <name type="scientific">Adineta ricciae</name>
    <name type="common">Rotifer</name>
    <dbReference type="NCBI Taxonomy" id="249248"/>
    <lineage>
        <taxon>Eukaryota</taxon>
        <taxon>Metazoa</taxon>
        <taxon>Spiralia</taxon>
        <taxon>Gnathifera</taxon>
        <taxon>Rotifera</taxon>
        <taxon>Eurotatoria</taxon>
        <taxon>Bdelloidea</taxon>
        <taxon>Adinetida</taxon>
        <taxon>Adinetidae</taxon>
        <taxon>Adineta</taxon>
    </lineage>
</organism>
<comment type="caution">
    <text evidence="1">The sequence shown here is derived from an EMBL/GenBank/DDBJ whole genome shotgun (WGS) entry which is preliminary data.</text>
</comment>
<dbReference type="OrthoDB" id="10051621at2759"/>
<dbReference type="Proteomes" id="UP000663852">
    <property type="component" value="Unassembled WGS sequence"/>
</dbReference>
<name>A0A815NSX3_ADIRI</name>
<evidence type="ECO:0000313" key="1">
    <source>
        <dbReference type="EMBL" id="CAF1433736.1"/>
    </source>
</evidence>
<dbReference type="AlphaFoldDB" id="A0A815NSX3"/>
<sequence length="82" mass="9581">MSEVHNETCFPRRRITKRGFGGTVLHPTDRLATYIEDVLPRLHVLRSLDLGQYVEMSLPLWQPTTIKCPLTYLRLPLLEETF</sequence>
<reference evidence="1" key="1">
    <citation type="submission" date="2021-02" db="EMBL/GenBank/DDBJ databases">
        <authorList>
            <person name="Nowell W R."/>
        </authorList>
    </citation>
    <scope>NUCLEOTIDE SEQUENCE</scope>
</reference>
<proteinExistence type="predicted"/>